<protein>
    <submittedName>
        <fullName evidence="1">Uncharacterized protein</fullName>
    </submittedName>
</protein>
<comment type="caution">
    <text evidence="1">The sequence shown here is derived from an EMBL/GenBank/DDBJ whole genome shotgun (WGS) entry which is preliminary data.</text>
</comment>
<evidence type="ECO:0000313" key="2">
    <source>
        <dbReference type="Proteomes" id="UP001321125"/>
    </source>
</evidence>
<accession>A0ABT4IS22</accession>
<sequence>MSERPKALEWQQINDYCLRSGKYRVTKFGLSGETWFAAYAGDERLGMWRKAGKARDAAQQHSNNESV</sequence>
<gene>
    <name evidence="1" type="ORF">L0635_05160</name>
</gene>
<proteinExistence type="predicted"/>
<keyword evidence="2" id="KW-1185">Reference proteome</keyword>
<organism evidence="1 2">
    <name type="scientific">Vreelandella janggokensis</name>
    <dbReference type="NCBI Taxonomy" id="370767"/>
    <lineage>
        <taxon>Bacteria</taxon>
        <taxon>Pseudomonadati</taxon>
        <taxon>Pseudomonadota</taxon>
        <taxon>Gammaproteobacteria</taxon>
        <taxon>Oceanospirillales</taxon>
        <taxon>Halomonadaceae</taxon>
        <taxon>Vreelandella</taxon>
    </lineage>
</organism>
<dbReference type="RefSeq" id="WP_268901302.1">
    <property type="nucleotide sequence ID" value="NZ_JAKNQT010000001.1"/>
</dbReference>
<reference evidence="1 2" key="1">
    <citation type="submission" date="2022-02" db="EMBL/GenBank/DDBJ databases">
        <title>Study of halophilic communities from a Mexican lake.</title>
        <authorList>
            <person name="Hernandez-Soto L.M."/>
            <person name="Martinez-Abarca F."/>
            <person name="Ramirez-Saad H.C."/>
            <person name="Aguirre-Garrido J.F."/>
        </authorList>
    </citation>
    <scope>NUCLEOTIDE SEQUENCE [LARGE SCALE GENOMIC DNA]</scope>
    <source>
        <strain evidence="1 2">Hjan13</strain>
    </source>
</reference>
<dbReference type="Proteomes" id="UP001321125">
    <property type="component" value="Unassembled WGS sequence"/>
</dbReference>
<dbReference type="EMBL" id="JAKNQU010000002">
    <property type="protein sequence ID" value="MCZ0926471.1"/>
    <property type="molecule type" value="Genomic_DNA"/>
</dbReference>
<evidence type="ECO:0000313" key="1">
    <source>
        <dbReference type="EMBL" id="MCZ0926471.1"/>
    </source>
</evidence>
<name>A0ABT4IS22_9GAMM</name>